<keyword evidence="1" id="KW-0812">Transmembrane</keyword>
<dbReference type="Proteomes" id="UP000289340">
    <property type="component" value="Chromosome 19"/>
</dbReference>
<proteinExistence type="predicted"/>
<evidence type="ECO:0000313" key="2">
    <source>
        <dbReference type="EMBL" id="RZB46850.1"/>
    </source>
</evidence>
<dbReference type="AlphaFoldDB" id="A0A445FDH8"/>
<keyword evidence="1" id="KW-0472">Membrane</keyword>
<comment type="caution">
    <text evidence="2">The sequence shown here is derived from an EMBL/GenBank/DDBJ whole genome shotgun (WGS) entry which is preliminary data.</text>
</comment>
<protein>
    <submittedName>
        <fullName evidence="2">Uncharacterized protein</fullName>
    </submittedName>
</protein>
<dbReference type="SUPFAM" id="SSF56300">
    <property type="entry name" value="Metallo-dependent phosphatases"/>
    <property type="match status" value="1"/>
</dbReference>
<dbReference type="PANTHER" id="PTHR36744:SF2">
    <property type="entry name" value="CYTOCHROME OXIDASE ASSEMBLY PROTEIN"/>
    <property type="match status" value="1"/>
</dbReference>
<feature type="transmembrane region" description="Helical" evidence="1">
    <location>
        <begin position="71"/>
        <end position="88"/>
    </location>
</feature>
<keyword evidence="1" id="KW-1133">Transmembrane helix</keyword>
<sequence length="191" mass="21014">MDTPLKQQPSLGENLENFLAPAAVINVGDHQDHNVNVVIGGHTHHQNLMGMDPMMAGLLGYRSLPPKAKNLVVVGGLTTFVFGAYFYTMRAVGGTNELQVAIDKFEANKNKNVGDANMRSKAILDSTGSLAKFSCEVEIIELKVVGDFVSSVPGIKMSILLQRLNGYKIFSHQKEQVKERLFRRKILTTKS</sequence>
<evidence type="ECO:0000256" key="1">
    <source>
        <dbReference type="SAM" id="Phobius"/>
    </source>
</evidence>
<organism evidence="2 3">
    <name type="scientific">Glycine soja</name>
    <name type="common">Wild soybean</name>
    <dbReference type="NCBI Taxonomy" id="3848"/>
    <lineage>
        <taxon>Eukaryota</taxon>
        <taxon>Viridiplantae</taxon>
        <taxon>Streptophyta</taxon>
        <taxon>Embryophyta</taxon>
        <taxon>Tracheophyta</taxon>
        <taxon>Spermatophyta</taxon>
        <taxon>Magnoliopsida</taxon>
        <taxon>eudicotyledons</taxon>
        <taxon>Gunneridae</taxon>
        <taxon>Pentapetalae</taxon>
        <taxon>rosids</taxon>
        <taxon>fabids</taxon>
        <taxon>Fabales</taxon>
        <taxon>Fabaceae</taxon>
        <taxon>Papilionoideae</taxon>
        <taxon>50 kb inversion clade</taxon>
        <taxon>NPAAA clade</taxon>
        <taxon>indigoferoid/millettioid clade</taxon>
        <taxon>Phaseoleae</taxon>
        <taxon>Glycine</taxon>
        <taxon>Glycine subgen. Soja</taxon>
    </lineage>
</organism>
<keyword evidence="3" id="KW-1185">Reference proteome</keyword>
<reference evidence="2 3" key="1">
    <citation type="submission" date="2018-09" db="EMBL/GenBank/DDBJ databases">
        <title>A high-quality reference genome of wild soybean provides a powerful tool to mine soybean genomes.</title>
        <authorList>
            <person name="Xie M."/>
            <person name="Chung C.Y.L."/>
            <person name="Li M.-W."/>
            <person name="Wong F.-L."/>
            <person name="Chan T.-F."/>
            <person name="Lam H.-M."/>
        </authorList>
    </citation>
    <scope>NUCLEOTIDE SEQUENCE [LARGE SCALE GENOMIC DNA]</scope>
    <source>
        <strain evidence="3">cv. W05</strain>
        <tissue evidence="2">Hypocotyl of etiolated seedlings</tissue>
    </source>
</reference>
<dbReference type="InterPro" id="IPR029052">
    <property type="entry name" value="Metallo-depent_PP-like"/>
</dbReference>
<dbReference type="EMBL" id="QZWG01000019">
    <property type="protein sequence ID" value="RZB46850.1"/>
    <property type="molecule type" value="Genomic_DNA"/>
</dbReference>
<evidence type="ECO:0000313" key="3">
    <source>
        <dbReference type="Proteomes" id="UP000289340"/>
    </source>
</evidence>
<dbReference type="PANTHER" id="PTHR36744">
    <property type="entry name" value="CYTOCHROME OXIDASE ASSEMBLY PROTEIN"/>
    <property type="match status" value="1"/>
</dbReference>
<accession>A0A445FDH8</accession>
<gene>
    <name evidence="2" type="ORF">D0Y65_050761</name>
</gene>
<name>A0A445FDH8_GLYSO</name>